<name>A0A0F9FR74_9ZZZZ</name>
<evidence type="ECO:0000313" key="4">
    <source>
        <dbReference type="EMBL" id="KKL53582.1"/>
    </source>
</evidence>
<organism evidence="4">
    <name type="scientific">marine sediment metagenome</name>
    <dbReference type="NCBI Taxonomy" id="412755"/>
    <lineage>
        <taxon>unclassified sequences</taxon>
        <taxon>metagenomes</taxon>
        <taxon>ecological metagenomes</taxon>
    </lineage>
</organism>
<keyword evidence="2" id="KW-0233">DNA recombination</keyword>
<dbReference type="Pfam" id="PF00589">
    <property type="entry name" value="Phage_integrase"/>
    <property type="match status" value="1"/>
</dbReference>
<dbReference type="GO" id="GO:0006310">
    <property type="term" value="P:DNA recombination"/>
    <property type="evidence" value="ECO:0007669"/>
    <property type="project" value="UniProtKB-KW"/>
</dbReference>
<feature type="non-terminal residue" evidence="4">
    <location>
        <position position="1"/>
    </location>
</feature>
<dbReference type="PROSITE" id="PS51898">
    <property type="entry name" value="TYR_RECOMBINASE"/>
    <property type="match status" value="1"/>
</dbReference>
<dbReference type="PANTHER" id="PTHR30349:SF41">
    <property type="entry name" value="INTEGRASE_RECOMBINASE PROTEIN MJ0367-RELATED"/>
    <property type="match status" value="1"/>
</dbReference>
<dbReference type="InterPro" id="IPR011010">
    <property type="entry name" value="DNA_brk_join_enz"/>
</dbReference>
<dbReference type="AlphaFoldDB" id="A0A0F9FR74"/>
<protein>
    <recommendedName>
        <fullName evidence="3">Tyr recombinase domain-containing protein</fullName>
    </recommendedName>
</protein>
<evidence type="ECO:0000256" key="2">
    <source>
        <dbReference type="ARBA" id="ARBA00023172"/>
    </source>
</evidence>
<evidence type="ECO:0000256" key="1">
    <source>
        <dbReference type="ARBA" id="ARBA00023125"/>
    </source>
</evidence>
<reference evidence="4" key="1">
    <citation type="journal article" date="2015" name="Nature">
        <title>Complex archaea that bridge the gap between prokaryotes and eukaryotes.</title>
        <authorList>
            <person name="Spang A."/>
            <person name="Saw J.H."/>
            <person name="Jorgensen S.L."/>
            <person name="Zaremba-Niedzwiedzka K."/>
            <person name="Martijn J."/>
            <person name="Lind A.E."/>
            <person name="van Eijk R."/>
            <person name="Schleper C."/>
            <person name="Guy L."/>
            <person name="Ettema T.J."/>
        </authorList>
    </citation>
    <scope>NUCLEOTIDE SEQUENCE</scope>
</reference>
<dbReference type="InterPro" id="IPR050090">
    <property type="entry name" value="Tyrosine_recombinase_XerCD"/>
</dbReference>
<dbReference type="PANTHER" id="PTHR30349">
    <property type="entry name" value="PHAGE INTEGRASE-RELATED"/>
    <property type="match status" value="1"/>
</dbReference>
<comment type="caution">
    <text evidence="4">The sequence shown here is derived from an EMBL/GenBank/DDBJ whole genome shotgun (WGS) entry which is preliminary data.</text>
</comment>
<dbReference type="InterPro" id="IPR013762">
    <property type="entry name" value="Integrase-like_cat_sf"/>
</dbReference>
<keyword evidence="1" id="KW-0238">DNA-binding</keyword>
<sequence>KADYCILYGTSKMSTQPKTLTVHECHLILAALLIHGSAPGQLKRSYRNHCMAVLMLDAGLRVGELVRLRQRDLAFAGSISTSVLIAADISKSHSERVVPLTSVVTSSIQHMVEHWWGANSPSPDFFAFYQGDPLKPLTTRQVERIIRSAAMLSLHRPVHPHVLRHTFATRLMRTTNTRIVQKLLGHRRLSSTQVYTHPTQEDLQVAIRGIDR</sequence>
<accession>A0A0F9FR74</accession>
<dbReference type="SUPFAM" id="SSF56349">
    <property type="entry name" value="DNA breaking-rejoining enzymes"/>
    <property type="match status" value="1"/>
</dbReference>
<dbReference type="EMBL" id="LAZR01031499">
    <property type="protein sequence ID" value="KKL53582.1"/>
    <property type="molecule type" value="Genomic_DNA"/>
</dbReference>
<proteinExistence type="predicted"/>
<gene>
    <name evidence="4" type="ORF">LCGC14_2274010</name>
</gene>
<dbReference type="GO" id="GO:0003677">
    <property type="term" value="F:DNA binding"/>
    <property type="evidence" value="ECO:0007669"/>
    <property type="project" value="UniProtKB-KW"/>
</dbReference>
<evidence type="ECO:0000259" key="3">
    <source>
        <dbReference type="PROSITE" id="PS51898"/>
    </source>
</evidence>
<dbReference type="Gene3D" id="1.10.443.10">
    <property type="entry name" value="Intergrase catalytic core"/>
    <property type="match status" value="1"/>
</dbReference>
<dbReference type="GO" id="GO:0015074">
    <property type="term" value="P:DNA integration"/>
    <property type="evidence" value="ECO:0007669"/>
    <property type="project" value="InterPro"/>
</dbReference>
<dbReference type="InterPro" id="IPR002104">
    <property type="entry name" value="Integrase_catalytic"/>
</dbReference>
<feature type="domain" description="Tyr recombinase" evidence="3">
    <location>
        <begin position="15"/>
        <end position="208"/>
    </location>
</feature>